<dbReference type="PANTHER" id="PTHR34595:SF7">
    <property type="entry name" value="SLL1039 PROTEIN"/>
    <property type="match status" value="1"/>
</dbReference>
<keyword evidence="3" id="KW-1185">Reference proteome</keyword>
<dbReference type="PANTHER" id="PTHR34595">
    <property type="entry name" value="BLR5612 PROTEIN"/>
    <property type="match status" value="1"/>
</dbReference>
<organism evidence="2 3">
    <name type="scientific">Lacihabitans soyangensis</name>
    <dbReference type="NCBI Taxonomy" id="869394"/>
    <lineage>
        <taxon>Bacteria</taxon>
        <taxon>Pseudomonadati</taxon>
        <taxon>Bacteroidota</taxon>
        <taxon>Cytophagia</taxon>
        <taxon>Cytophagales</taxon>
        <taxon>Leadbetterellaceae</taxon>
        <taxon>Lacihabitans</taxon>
    </lineage>
</organism>
<evidence type="ECO:0000313" key="3">
    <source>
        <dbReference type="Proteomes" id="UP001204144"/>
    </source>
</evidence>
<dbReference type="InterPro" id="IPR051680">
    <property type="entry name" value="ATP-dep_Glu-Cys_Ligase-2"/>
</dbReference>
<dbReference type="InterPro" id="IPR007296">
    <property type="entry name" value="DUF403"/>
</dbReference>
<dbReference type="AlphaFoldDB" id="A0AAE3H1S0"/>
<dbReference type="Pfam" id="PF04168">
    <property type="entry name" value="Alpha-E"/>
    <property type="match status" value="1"/>
</dbReference>
<protein>
    <submittedName>
        <fullName evidence="2">Alpha-E domain-containing protein</fullName>
    </submittedName>
</protein>
<name>A0AAE3H1S0_9BACT</name>
<gene>
    <name evidence="2" type="ORF">EGI31_10315</name>
</gene>
<comment type="caution">
    <text evidence="2">The sequence shown here is derived from an EMBL/GenBank/DDBJ whole genome shotgun (WGS) entry which is preliminary data.</text>
</comment>
<proteinExistence type="predicted"/>
<dbReference type="EMBL" id="RJUF01000026">
    <property type="protein sequence ID" value="MCP9763352.1"/>
    <property type="molecule type" value="Genomic_DNA"/>
</dbReference>
<evidence type="ECO:0000259" key="1">
    <source>
        <dbReference type="Pfam" id="PF04168"/>
    </source>
</evidence>
<feature type="domain" description="DUF403" evidence="1">
    <location>
        <begin position="1"/>
        <end position="314"/>
    </location>
</feature>
<dbReference type="Proteomes" id="UP001204144">
    <property type="component" value="Unassembled WGS sequence"/>
</dbReference>
<sequence>MLSRVANSIYWMNRYIERVENYARFVSVNINLSYDLPGMISEHWGLLLEATHDRDTFDKLYPEETEDKIIYFITFDSQNPNSIYNILGNARENARTVKETLPKEIWEHLNSFYLSFKQFSTNKKLDFEELPRFYENIKQQCQLFAGMIDGTLLRDEAYYFANMGKFLERADKTSRFLDIGYFNFQSVSDVKTANPQDLLVWSAVLKSVSAFNMYRQQYKSLKQENIIEFLIKDRDFPRAICHSIKKAEYAIYRISGSRPQDSYSNQAEKAITQLKHEIDFTETNEIIKYGLHKYLNDFQVKNNIIDQEIFKVYFA</sequence>
<evidence type="ECO:0000313" key="2">
    <source>
        <dbReference type="EMBL" id="MCP9763352.1"/>
    </source>
</evidence>
<accession>A0AAE3H1S0</accession>
<reference evidence="2 3" key="1">
    <citation type="submission" date="2018-11" db="EMBL/GenBank/DDBJ databases">
        <title>Novel bacteria species description.</title>
        <authorList>
            <person name="Han J.-H."/>
        </authorList>
    </citation>
    <scope>NUCLEOTIDE SEQUENCE [LARGE SCALE GENOMIC DNA]</scope>
    <source>
        <strain evidence="2 3">KCTC23259</strain>
    </source>
</reference>
<dbReference type="RefSeq" id="WP_255037135.1">
    <property type="nucleotide sequence ID" value="NZ_RJUF01000026.1"/>
</dbReference>